<evidence type="ECO:0000256" key="1">
    <source>
        <dbReference type="SAM" id="Phobius"/>
    </source>
</evidence>
<dbReference type="PANTHER" id="PTHR45947:SF3">
    <property type="entry name" value="SULFOQUINOVOSYL TRANSFERASE SQD2"/>
    <property type="match status" value="1"/>
</dbReference>
<organism evidence="3 4">
    <name type="scientific">candidate division CPR3 bacterium GW2011_GWF2_35_18</name>
    <dbReference type="NCBI Taxonomy" id="1618350"/>
    <lineage>
        <taxon>Bacteria</taxon>
        <taxon>Bacteria division CPR3</taxon>
    </lineage>
</organism>
<feature type="transmembrane region" description="Helical" evidence="1">
    <location>
        <begin position="75"/>
        <end position="96"/>
    </location>
</feature>
<dbReference type="Gene3D" id="3.40.50.2000">
    <property type="entry name" value="Glycogen Phosphorylase B"/>
    <property type="match status" value="2"/>
</dbReference>
<evidence type="ECO:0000259" key="2">
    <source>
        <dbReference type="Pfam" id="PF13439"/>
    </source>
</evidence>
<gene>
    <name evidence="3" type="ORF">UR67_C0001G0159</name>
</gene>
<keyword evidence="1" id="KW-0472">Membrane</keyword>
<dbReference type="CDD" id="cd03801">
    <property type="entry name" value="GT4_PimA-like"/>
    <property type="match status" value="1"/>
</dbReference>
<protein>
    <submittedName>
        <fullName evidence="3">Glycosyl transferase group 1</fullName>
    </submittedName>
</protein>
<sequence>MSNDKSFPKQILQILISPYIGGVEVYTLELDKKLIHRSVKVFILSNLNPILNKLKSFKITVFHIYGKKVGGVKRAFLVILLQPIYFLYYFPLLIYFRFVKKIRNVHVQDIGEKFVLSPICKLLGFNVIWTEHGILTSWLKNKFLWKYFKFVSHFADTIVAVSDLTREDLINNLKIQPQKIQVIYNGVDLNIITETEAKESENIIATYIGRMSIDKKIEDFLAIIPQKSEVEFRFVGDGDLLADLKGKYQHNHNIKFYGFQSDKEKFLAETDIFVHPSLHPAEGMSLGALEAMGSGKPIVAFDTGGMKELVQSGVNGFLVPHGDYNEFIDRISELAGSYKLRLTMGKKSRKIVEEKFNLEKNVEEFLKLLK</sequence>
<accession>A0A0G0E4J7</accession>
<dbReference type="SUPFAM" id="SSF53756">
    <property type="entry name" value="UDP-Glycosyltransferase/glycogen phosphorylase"/>
    <property type="match status" value="1"/>
</dbReference>
<dbReference type="InterPro" id="IPR028098">
    <property type="entry name" value="Glyco_trans_4-like_N"/>
</dbReference>
<dbReference type="InterPro" id="IPR050194">
    <property type="entry name" value="Glycosyltransferase_grp1"/>
</dbReference>
<dbReference type="Pfam" id="PF13439">
    <property type="entry name" value="Glyco_transf_4"/>
    <property type="match status" value="1"/>
</dbReference>
<keyword evidence="1" id="KW-1133">Transmembrane helix</keyword>
<keyword evidence="1" id="KW-0812">Transmembrane</keyword>
<dbReference type="GO" id="GO:0016757">
    <property type="term" value="F:glycosyltransferase activity"/>
    <property type="evidence" value="ECO:0007669"/>
    <property type="project" value="TreeGrafter"/>
</dbReference>
<name>A0A0G0E4J7_UNCC3</name>
<evidence type="ECO:0000313" key="3">
    <source>
        <dbReference type="EMBL" id="KKP70250.1"/>
    </source>
</evidence>
<dbReference type="Proteomes" id="UP000034581">
    <property type="component" value="Unassembled WGS sequence"/>
</dbReference>
<dbReference type="EMBL" id="LBQB01000001">
    <property type="protein sequence ID" value="KKP70250.1"/>
    <property type="molecule type" value="Genomic_DNA"/>
</dbReference>
<evidence type="ECO:0000313" key="4">
    <source>
        <dbReference type="Proteomes" id="UP000034581"/>
    </source>
</evidence>
<dbReference type="PANTHER" id="PTHR45947">
    <property type="entry name" value="SULFOQUINOVOSYL TRANSFERASE SQD2"/>
    <property type="match status" value="1"/>
</dbReference>
<dbReference type="STRING" id="1618350.UR67_C0001G0159"/>
<keyword evidence="3" id="KW-0808">Transferase</keyword>
<feature type="domain" description="Glycosyltransferase subfamily 4-like N-terminal" evidence="2">
    <location>
        <begin position="20"/>
        <end position="190"/>
    </location>
</feature>
<comment type="caution">
    <text evidence="3">The sequence shown here is derived from an EMBL/GenBank/DDBJ whole genome shotgun (WGS) entry which is preliminary data.</text>
</comment>
<dbReference type="AlphaFoldDB" id="A0A0G0E4J7"/>
<dbReference type="Pfam" id="PF13692">
    <property type="entry name" value="Glyco_trans_1_4"/>
    <property type="match status" value="1"/>
</dbReference>
<reference evidence="3 4" key="1">
    <citation type="journal article" date="2015" name="Nature">
        <title>rRNA introns, odd ribosomes, and small enigmatic genomes across a large radiation of phyla.</title>
        <authorList>
            <person name="Brown C.T."/>
            <person name="Hug L.A."/>
            <person name="Thomas B.C."/>
            <person name="Sharon I."/>
            <person name="Castelle C.J."/>
            <person name="Singh A."/>
            <person name="Wilkins M.J."/>
            <person name="Williams K.H."/>
            <person name="Banfield J.F."/>
        </authorList>
    </citation>
    <scope>NUCLEOTIDE SEQUENCE [LARGE SCALE GENOMIC DNA]</scope>
</reference>
<proteinExistence type="predicted"/>